<name>A0A5D3YMA5_9BACT</name>
<reference evidence="3 4" key="1">
    <citation type="submission" date="2019-07" db="EMBL/GenBank/DDBJ databases">
        <title>Genomic Encyclopedia of Archaeal and Bacterial Type Strains, Phase II (KMG-II): from individual species to whole genera.</title>
        <authorList>
            <person name="Goeker M."/>
        </authorList>
    </citation>
    <scope>NUCLEOTIDE SEQUENCE [LARGE SCALE GENOMIC DNA]</scope>
    <source>
        <strain evidence="3 4">DSM 21935</strain>
    </source>
</reference>
<feature type="transmembrane region" description="Helical" evidence="1">
    <location>
        <begin position="21"/>
        <end position="39"/>
    </location>
</feature>
<dbReference type="EMBL" id="VNHY01000002">
    <property type="protein sequence ID" value="TYP94076.1"/>
    <property type="molecule type" value="Genomic_DNA"/>
</dbReference>
<dbReference type="Gene3D" id="3.40.50.1820">
    <property type="entry name" value="alpha/beta hydrolase"/>
    <property type="match status" value="1"/>
</dbReference>
<evidence type="ECO:0000259" key="2">
    <source>
        <dbReference type="Pfam" id="PF12697"/>
    </source>
</evidence>
<dbReference type="AlphaFoldDB" id="A0A5D3YMA5"/>
<evidence type="ECO:0000313" key="4">
    <source>
        <dbReference type="Proteomes" id="UP000324595"/>
    </source>
</evidence>
<dbReference type="PANTHER" id="PTHR43194:SF5">
    <property type="entry name" value="PIMELOYL-[ACYL-CARRIER PROTEIN] METHYL ESTER ESTERASE"/>
    <property type="match status" value="1"/>
</dbReference>
<proteinExistence type="predicted"/>
<dbReference type="Pfam" id="PF12697">
    <property type="entry name" value="Abhydrolase_6"/>
    <property type="match status" value="1"/>
</dbReference>
<protein>
    <submittedName>
        <fullName evidence="3">Pimeloyl-ACP methyl ester carboxylesterase</fullName>
    </submittedName>
</protein>
<keyword evidence="1" id="KW-0472">Membrane</keyword>
<evidence type="ECO:0000256" key="1">
    <source>
        <dbReference type="SAM" id="Phobius"/>
    </source>
</evidence>
<dbReference type="Proteomes" id="UP000324595">
    <property type="component" value="Unassembled WGS sequence"/>
</dbReference>
<dbReference type="InterPro" id="IPR000073">
    <property type="entry name" value="AB_hydrolase_1"/>
</dbReference>
<dbReference type="InterPro" id="IPR029058">
    <property type="entry name" value="AB_hydrolase_fold"/>
</dbReference>
<keyword evidence="1" id="KW-1133">Transmembrane helix</keyword>
<accession>A0A5D3YMA5</accession>
<dbReference type="PANTHER" id="PTHR43194">
    <property type="entry name" value="HYDROLASE ALPHA/BETA FOLD FAMILY"/>
    <property type="match status" value="1"/>
</dbReference>
<comment type="caution">
    <text evidence="3">The sequence shown here is derived from an EMBL/GenBank/DDBJ whole genome shotgun (WGS) entry which is preliminary data.</text>
</comment>
<sequence>MQRRIPVTPLRTIFPVELLKYMLFLWMLIAIPLIVSGQTQDPSKNQKKPAFTVEVYGSGAPVYMIPGLASSGDVWQGTVERLKDRYECHVFTLAGFAGKEPISRTPYLKTMRKELMDYIDAHGSGIVMGHSLGGFLSLWIAIANDSLVEKSIIVDSYPFLAALRQPGATEETVQFSRERMIQQMTQMDSVQFRRQQKNTLSTMISDEQNIQKALKWSMMSDRATIVNAMGGLMQTDLRDEISKIQTPTYIMVAGNISMNGQRLYSTKQVQQLAQEQYKNLSEKTISVAEDAKHFIMMDDPQWFYQTLEQYLDE</sequence>
<dbReference type="InterPro" id="IPR050228">
    <property type="entry name" value="Carboxylesterase_BioH"/>
</dbReference>
<dbReference type="OrthoDB" id="7172093at2"/>
<keyword evidence="4" id="KW-1185">Reference proteome</keyword>
<dbReference type="SUPFAM" id="SSF53474">
    <property type="entry name" value="alpha/beta-Hydrolases"/>
    <property type="match status" value="1"/>
</dbReference>
<organism evidence="3 4">
    <name type="scientific">Fodinibius salinus</name>
    <dbReference type="NCBI Taxonomy" id="860790"/>
    <lineage>
        <taxon>Bacteria</taxon>
        <taxon>Pseudomonadati</taxon>
        <taxon>Balneolota</taxon>
        <taxon>Balneolia</taxon>
        <taxon>Balneolales</taxon>
        <taxon>Balneolaceae</taxon>
        <taxon>Fodinibius</taxon>
    </lineage>
</organism>
<gene>
    <name evidence="3" type="ORF">LX73_1800</name>
</gene>
<feature type="domain" description="AB hydrolase-1" evidence="2">
    <location>
        <begin position="63"/>
        <end position="305"/>
    </location>
</feature>
<evidence type="ECO:0000313" key="3">
    <source>
        <dbReference type="EMBL" id="TYP94076.1"/>
    </source>
</evidence>
<keyword evidence="1" id="KW-0812">Transmembrane</keyword>